<gene>
    <name evidence="1" type="ORF">G6011_09808</name>
</gene>
<dbReference type="Proteomes" id="UP001199106">
    <property type="component" value="Unassembled WGS sequence"/>
</dbReference>
<keyword evidence="2" id="KW-1185">Reference proteome</keyword>
<name>A0AAD4FB71_9PLEO</name>
<sequence>MMFTTILEWLQGIPNTTNEGKTQDKESIPYVQLNDEYDTTVRQSWTNDPRKLYLSACFDPKDEVNVAKDYDIDGLCPVVKETKGDEFILRDDEGRWYLWDAWVGELMKFRDWWIEGFTTKEELVENLVCNMTEAQADVEFIERKRRDSVVD</sequence>
<comment type="caution">
    <text evidence="1">The sequence shown here is derived from an EMBL/GenBank/DDBJ whole genome shotgun (WGS) entry which is preliminary data.</text>
</comment>
<dbReference type="AlphaFoldDB" id="A0AAD4FB71"/>
<evidence type="ECO:0000313" key="1">
    <source>
        <dbReference type="EMBL" id="KAG9186700.1"/>
    </source>
</evidence>
<evidence type="ECO:0000313" key="2">
    <source>
        <dbReference type="Proteomes" id="UP001199106"/>
    </source>
</evidence>
<reference evidence="1" key="1">
    <citation type="submission" date="2021-07" db="EMBL/GenBank/DDBJ databases">
        <title>Genome Resource of American Ginseng Black Spot Pathogen Alternaria panax.</title>
        <authorList>
            <person name="Qiu C."/>
            <person name="Wang W."/>
            <person name="Liu Z."/>
        </authorList>
    </citation>
    <scope>NUCLEOTIDE SEQUENCE</scope>
    <source>
        <strain evidence="1">BNCC115425</strain>
    </source>
</reference>
<organism evidence="1 2">
    <name type="scientific">Alternaria panax</name>
    <dbReference type="NCBI Taxonomy" id="48097"/>
    <lineage>
        <taxon>Eukaryota</taxon>
        <taxon>Fungi</taxon>
        <taxon>Dikarya</taxon>
        <taxon>Ascomycota</taxon>
        <taxon>Pezizomycotina</taxon>
        <taxon>Dothideomycetes</taxon>
        <taxon>Pleosporomycetidae</taxon>
        <taxon>Pleosporales</taxon>
        <taxon>Pleosporineae</taxon>
        <taxon>Pleosporaceae</taxon>
        <taxon>Alternaria</taxon>
        <taxon>Alternaria sect. Panax</taxon>
    </lineage>
</organism>
<proteinExistence type="predicted"/>
<protein>
    <submittedName>
        <fullName evidence="1">Uncharacterized protein</fullName>
    </submittedName>
</protein>
<dbReference type="EMBL" id="JAANER010000008">
    <property type="protein sequence ID" value="KAG9186700.1"/>
    <property type="molecule type" value="Genomic_DNA"/>
</dbReference>
<accession>A0AAD4FB71</accession>